<gene>
    <name evidence="3" type="ORF">DI536_28440</name>
</gene>
<organism evidence="3 4">
    <name type="scientific">Archangium gephyra</name>
    <dbReference type="NCBI Taxonomy" id="48"/>
    <lineage>
        <taxon>Bacteria</taxon>
        <taxon>Pseudomonadati</taxon>
        <taxon>Myxococcota</taxon>
        <taxon>Myxococcia</taxon>
        <taxon>Myxococcales</taxon>
        <taxon>Cystobacterineae</taxon>
        <taxon>Archangiaceae</taxon>
        <taxon>Archangium</taxon>
    </lineage>
</organism>
<evidence type="ECO:0000256" key="1">
    <source>
        <dbReference type="SAM" id="MobiDB-lite"/>
    </source>
</evidence>
<feature type="compositionally biased region" description="Gly residues" evidence="1">
    <location>
        <begin position="489"/>
        <end position="506"/>
    </location>
</feature>
<feature type="region of interest" description="Disordered" evidence="1">
    <location>
        <begin position="447"/>
        <end position="506"/>
    </location>
</feature>
<evidence type="ECO:0000313" key="4">
    <source>
        <dbReference type="Proteomes" id="UP000249061"/>
    </source>
</evidence>
<dbReference type="EMBL" id="QFQP01000033">
    <property type="protein sequence ID" value="PZR07190.1"/>
    <property type="molecule type" value="Genomic_DNA"/>
</dbReference>
<dbReference type="Proteomes" id="UP000249061">
    <property type="component" value="Unassembled WGS sequence"/>
</dbReference>
<dbReference type="PANTHER" id="PTHR24637">
    <property type="entry name" value="COLLAGEN"/>
    <property type="match status" value="1"/>
</dbReference>
<proteinExistence type="predicted"/>
<evidence type="ECO:0008006" key="5">
    <source>
        <dbReference type="Google" id="ProtNLM"/>
    </source>
</evidence>
<feature type="signal peptide" evidence="2">
    <location>
        <begin position="1"/>
        <end position="18"/>
    </location>
</feature>
<dbReference type="AlphaFoldDB" id="A0A2W5SW64"/>
<evidence type="ECO:0000313" key="3">
    <source>
        <dbReference type="EMBL" id="PZR07190.1"/>
    </source>
</evidence>
<dbReference type="PROSITE" id="PS51257">
    <property type="entry name" value="PROKAR_LIPOPROTEIN"/>
    <property type="match status" value="1"/>
</dbReference>
<accession>A0A2W5SW64</accession>
<comment type="caution">
    <text evidence="3">The sequence shown here is derived from an EMBL/GenBank/DDBJ whole genome shotgun (WGS) entry which is preliminary data.</text>
</comment>
<keyword evidence="2" id="KW-0732">Signal</keyword>
<feature type="chain" id="PRO_5015937396" description="Collagen triple helix repeat protein" evidence="2">
    <location>
        <begin position="19"/>
        <end position="609"/>
    </location>
</feature>
<feature type="region of interest" description="Disordered" evidence="1">
    <location>
        <begin position="581"/>
        <end position="601"/>
    </location>
</feature>
<evidence type="ECO:0000256" key="2">
    <source>
        <dbReference type="SAM" id="SignalP"/>
    </source>
</evidence>
<sequence>MRYAVILLALAASGCRHAFPLPYSASQLRADSAEEWSGQALVHYLGQDNADPAVCDVRSEMLTRLDETLVDPFVASLEDNELELTTWKDCASRMVKSMDVEPRELLLARLARAVWWLLGEEDGAGRLQTIQDVLIKRPREDSPALAALLERMLTRRKKEFDVDMGRTFESMVTTLELGRGQLNGKPVTTEVIDETQDERLIFRMSKRLPSLELREAARVRLVRLRIARSPWDEVRNHAAEVERAVLTTGRWAQATSGLTLLNPQPPLELPVEMVLKQNPDAQYGKIVVKGSNNARTHPGLKLRGVLTFDVGWSRPLNICAPPEELEVDPCIEARDLELNLLEVSLDEDGAVWMATALPMSRVVDLARANEGLAMSVRLAGQPVTILKLPLEFEDPPSLRFTGPPGEPGPALTVKADVLANAVIFLATTANGLRKQVVWPRTARNDFEVSSAGGDGVNGTDGARGAKGAPGVAGGAATCPSMAGRSGSPGDRGGPGGDGTDGGDGGDGGPVTALVRCADGVDCAAGLELIRVLVRSHGGAAGEGGAAGPGGFGGNGGAGGAGASCMVNGAMLSLENGFNGARGADGVPGKPGKDGEPGKDGTVVVKLAGN</sequence>
<reference evidence="3 4" key="1">
    <citation type="submission" date="2017-08" db="EMBL/GenBank/DDBJ databases">
        <title>Infants hospitalized years apart are colonized by the same room-sourced microbial strains.</title>
        <authorList>
            <person name="Brooks B."/>
            <person name="Olm M.R."/>
            <person name="Firek B.A."/>
            <person name="Baker R."/>
            <person name="Thomas B.C."/>
            <person name="Morowitz M.J."/>
            <person name="Banfield J.F."/>
        </authorList>
    </citation>
    <scope>NUCLEOTIDE SEQUENCE [LARGE SCALE GENOMIC DNA]</scope>
    <source>
        <strain evidence="3">S2_003_000_R2_14</strain>
    </source>
</reference>
<name>A0A2W5SW64_9BACT</name>
<protein>
    <recommendedName>
        <fullName evidence="5">Collagen triple helix repeat protein</fullName>
    </recommendedName>
</protein>